<accession>A0AAQ3UTI6</accession>
<feature type="compositionally biased region" description="Basic and acidic residues" evidence="1">
    <location>
        <begin position="184"/>
        <end position="194"/>
    </location>
</feature>
<reference evidence="2 3" key="1">
    <citation type="submission" date="2024-02" db="EMBL/GenBank/DDBJ databases">
        <title>High-quality chromosome-scale genome assembly of Pensacola bahiagrass (Paspalum notatum Flugge var. saurae).</title>
        <authorList>
            <person name="Vega J.M."/>
            <person name="Podio M."/>
            <person name="Orjuela J."/>
            <person name="Siena L.A."/>
            <person name="Pessino S.C."/>
            <person name="Combes M.C."/>
            <person name="Mariac C."/>
            <person name="Albertini E."/>
            <person name="Pupilli F."/>
            <person name="Ortiz J.P.A."/>
            <person name="Leblanc O."/>
        </authorList>
    </citation>
    <scope>NUCLEOTIDE SEQUENCE [LARGE SCALE GENOMIC DNA]</scope>
    <source>
        <strain evidence="2">R1</strain>
        <tissue evidence="2">Leaf</tissue>
    </source>
</reference>
<proteinExistence type="predicted"/>
<dbReference type="EMBL" id="CP144754">
    <property type="protein sequence ID" value="WVZ98250.1"/>
    <property type="molecule type" value="Genomic_DNA"/>
</dbReference>
<organism evidence="2 3">
    <name type="scientific">Paspalum notatum var. saurae</name>
    <dbReference type="NCBI Taxonomy" id="547442"/>
    <lineage>
        <taxon>Eukaryota</taxon>
        <taxon>Viridiplantae</taxon>
        <taxon>Streptophyta</taxon>
        <taxon>Embryophyta</taxon>
        <taxon>Tracheophyta</taxon>
        <taxon>Spermatophyta</taxon>
        <taxon>Magnoliopsida</taxon>
        <taxon>Liliopsida</taxon>
        <taxon>Poales</taxon>
        <taxon>Poaceae</taxon>
        <taxon>PACMAD clade</taxon>
        <taxon>Panicoideae</taxon>
        <taxon>Andropogonodae</taxon>
        <taxon>Paspaleae</taxon>
        <taxon>Paspalinae</taxon>
        <taxon>Paspalum</taxon>
    </lineage>
</organism>
<feature type="region of interest" description="Disordered" evidence="1">
    <location>
        <begin position="160"/>
        <end position="194"/>
    </location>
</feature>
<gene>
    <name evidence="2" type="ORF">U9M48_043715</name>
</gene>
<keyword evidence="3" id="KW-1185">Reference proteome</keyword>
<evidence type="ECO:0000313" key="3">
    <source>
        <dbReference type="Proteomes" id="UP001341281"/>
    </source>
</evidence>
<evidence type="ECO:0000256" key="1">
    <source>
        <dbReference type="SAM" id="MobiDB-lite"/>
    </source>
</evidence>
<name>A0AAQ3UTI6_PASNO</name>
<evidence type="ECO:0000313" key="2">
    <source>
        <dbReference type="EMBL" id="WVZ98250.1"/>
    </source>
</evidence>
<protein>
    <submittedName>
        <fullName evidence="2">Uncharacterized protein</fullName>
    </submittedName>
</protein>
<dbReference type="AlphaFoldDB" id="A0AAQ3UTI6"/>
<dbReference type="Proteomes" id="UP001341281">
    <property type="component" value="Chromosome 10"/>
</dbReference>
<feature type="compositionally biased region" description="Basic and acidic residues" evidence="1">
    <location>
        <begin position="160"/>
        <end position="177"/>
    </location>
</feature>
<sequence>MELRGKLSDFHQWLWSFEDRIATKWLWFEKELSRARSAAAAATAAAEDAYRERDDAWGVLGDDLAAAQARVTELTQSRDAARELAQKASAELAAAREAVQAAWEDAHRCALFSVLKEREELEQRHQELDGKAAKLEALRSEHQSIEAKLLQYNEQAKRREAALRKKEEKQLERENAHVQRVKAHRTDGEALKSE</sequence>